<proteinExistence type="inferred from homology"/>
<evidence type="ECO:0000256" key="2">
    <source>
        <dbReference type="ARBA" id="ARBA00006840"/>
    </source>
</evidence>
<evidence type="ECO:0000256" key="5">
    <source>
        <dbReference type="ARBA" id="ARBA00023136"/>
    </source>
</evidence>
<keyword evidence="3 7" id="KW-0812">Transmembrane</keyword>
<protein>
    <submittedName>
        <fullName evidence="8">Uncharacterized protein</fullName>
    </submittedName>
</protein>
<evidence type="ECO:0000256" key="4">
    <source>
        <dbReference type="ARBA" id="ARBA00022989"/>
    </source>
</evidence>
<dbReference type="Pfam" id="PF00335">
    <property type="entry name" value="Tetraspanin"/>
    <property type="match status" value="1"/>
</dbReference>
<reference evidence="8 9" key="1">
    <citation type="journal article" date="2023" name="Life. Sci Alliance">
        <title>Evolutionary insights into 3D genome organization and epigenetic landscape of Vigna mungo.</title>
        <authorList>
            <person name="Junaid A."/>
            <person name="Singh B."/>
            <person name="Bhatia S."/>
        </authorList>
    </citation>
    <scope>NUCLEOTIDE SEQUENCE [LARGE SCALE GENOMIC DNA]</scope>
    <source>
        <strain evidence="8">Urdbean</strain>
    </source>
</reference>
<feature type="transmembrane region" description="Helical" evidence="7">
    <location>
        <begin position="245"/>
        <end position="267"/>
    </location>
</feature>
<keyword evidence="5 7" id="KW-0472">Membrane</keyword>
<comment type="subcellular location">
    <subcellularLocation>
        <location evidence="1">Membrane</location>
        <topology evidence="1">Multi-pass membrane protein</topology>
    </subcellularLocation>
</comment>
<name>A0AAQ3MKU5_VIGMU</name>
<comment type="similarity">
    <text evidence="2">Belongs to the tetraspanin (TM4SF) family.</text>
</comment>
<accession>A0AAQ3MKU5</accession>
<evidence type="ECO:0000256" key="7">
    <source>
        <dbReference type="SAM" id="Phobius"/>
    </source>
</evidence>
<feature type="transmembrane region" description="Helical" evidence="7">
    <location>
        <begin position="273"/>
        <end position="290"/>
    </location>
</feature>
<feature type="transmembrane region" description="Helical" evidence="7">
    <location>
        <begin position="209"/>
        <end position="233"/>
    </location>
</feature>
<gene>
    <name evidence="8" type="ORF">V8G54_031807</name>
</gene>
<organism evidence="8 9">
    <name type="scientific">Vigna mungo</name>
    <name type="common">Black gram</name>
    <name type="synonym">Phaseolus mungo</name>
    <dbReference type="NCBI Taxonomy" id="3915"/>
    <lineage>
        <taxon>Eukaryota</taxon>
        <taxon>Viridiplantae</taxon>
        <taxon>Streptophyta</taxon>
        <taxon>Embryophyta</taxon>
        <taxon>Tracheophyta</taxon>
        <taxon>Spermatophyta</taxon>
        <taxon>Magnoliopsida</taxon>
        <taxon>eudicotyledons</taxon>
        <taxon>Gunneridae</taxon>
        <taxon>Pentapetalae</taxon>
        <taxon>rosids</taxon>
        <taxon>fabids</taxon>
        <taxon>Fabales</taxon>
        <taxon>Fabaceae</taxon>
        <taxon>Papilionoideae</taxon>
        <taxon>50 kb inversion clade</taxon>
        <taxon>NPAAA clade</taxon>
        <taxon>indigoferoid/millettioid clade</taxon>
        <taxon>Phaseoleae</taxon>
        <taxon>Vigna</taxon>
    </lineage>
</organism>
<dbReference type="AlphaFoldDB" id="A0AAQ3MKU5"/>
<feature type="compositionally biased region" description="Basic and acidic residues" evidence="6">
    <location>
        <begin position="1"/>
        <end position="27"/>
    </location>
</feature>
<dbReference type="GO" id="GO:0009734">
    <property type="term" value="P:auxin-activated signaling pathway"/>
    <property type="evidence" value="ECO:0007669"/>
    <property type="project" value="InterPro"/>
</dbReference>
<dbReference type="PANTHER" id="PTHR32191">
    <property type="entry name" value="TETRASPANIN-8-RELATED"/>
    <property type="match status" value="1"/>
</dbReference>
<evidence type="ECO:0000256" key="3">
    <source>
        <dbReference type="ARBA" id="ARBA00022692"/>
    </source>
</evidence>
<feature type="region of interest" description="Disordered" evidence="6">
    <location>
        <begin position="1"/>
        <end position="29"/>
    </location>
</feature>
<evidence type="ECO:0000256" key="6">
    <source>
        <dbReference type="SAM" id="MobiDB-lite"/>
    </source>
</evidence>
<feature type="transmembrane region" description="Helical" evidence="7">
    <location>
        <begin position="174"/>
        <end position="197"/>
    </location>
</feature>
<dbReference type="EMBL" id="CP144691">
    <property type="protein sequence ID" value="WVY92719.1"/>
    <property type="molecule type" value="Genomic_DNA"/>
</dbReference>
<dbReference type="InterPro" id="IPR044991">
    <property type="entry name" value="TET_plant"/>
</dbReference>
<keyword evidence="9" id="KW-1185">Reference proteome</keyword>
<evidence type="ECO:0000313" key="9">
    <source>
        <dbReference type="Proteomes" id="UP001374535"/>
    </source>
</evidence>
<dbReference type="InterPro" id="IPR018499">
    <property type="entry name" value="Tetraspanin/Peripherin"/>
</dbReference>
<sequence>MELKRGQKGIKKEENPKPRRQKRENSELKITAGRLGTEKWRPSLTKPLIHARYTLHRCVDVAFSRPPLPSVLVVPSTSYGGSTPHVLPPPLLPHLLLAVSLALHSHRPLLTVVWWLSWWWSAPFKSGGSSSHSSPQAFRFLGLVLISLISYHVDCMMDDGSLKCGRSLDFRFSILLMHFWTGSVTGTKALTALGSALQAPPALEVRNTVVSALNILSLLLGVAVVASSAYIHIRGDSDCQKVLQVPLLVGGIFLVLVSTLGIVGLLYRVNTTLYAYLFAMFTLIVGLAFFTEDGAAGFRQGYDEYRVADFFHWLQCYVVNNKNWDENLANNGGRNNDFLIFKHLSTTQSDYCKPPSYCGFIMKNANEKDRGGEGGWVV</sequence>
<evidence type="ECO:0000256" key="1">
    <source>
        <dbReference type="ARBA" id="ARBA00004141"/>
    </source>
</evidence>
<dbReference type="GO" id="GO:0016020">
    <property type="term" value="C:membrane"/>
    <property type="evidence" value="ECO:0007669"/>
    <property type="project" value="UniProtKB-SubCell"/>
</dbReference>
<keyword evidence="4 7" id="KW-1133">Transmembrane helix</keyword>
<dbReference type="Proteomes" id="UP001374535">
    <property type="component" value="Chromosome 10"/>
</dbReference>
<evidence type="ECO:0000313" key="8">
    <source>
        <dbReference type="EMBL" id="WVY92719.1"/>
    </source>
</evidence>